<dbReference type="InterPro" id="IPR029063">
    <property type="entry name" value="SAM-dependent_MTases_sf"/>
</dbReference>
<dbReference type="Pfam" id="PF01555">
    <property type="entry name" value="N6_N4_Mtase"/>
    <property type="match status" value="1"/>
</dbReference>
<dbReference type="Gene3D" id="3.40.50.150">
    <property type="entry name" value="Vaccinia Virus protein VP39"/>
    <property type="match status" value="2"/>
</dbReference>
<reference evidence="10 11" key="1">
    <citation type="submission" date="2020-04" db="EMBL/GenBank/DDBJ databases">
        <title>Draft genome of Pyxidicoccus fallax type strain.</title>
        <authorList>
            <person name="Whitworth D.E."/>
        </authorList>
    </citation>
    <scope>NUCLEOTIDE SEQUENCE [LARGE SCALE GENOMIC DNA]</scope>
    <source>
        <strain evidence="10 11">DSM 14698</strain>
    </source>
</reference>
<evidence type="ECO:0000256" key="4">
    <source>
        <dbReference type="ARBA" id="ARBA00022679"/>
    </source>
</evidence>
<sequence>MTVLARRTSPQRLFDQLRDRLGGLVPDPKRRAGATGVDAWYPYYAGFSSDFANAVLREIPRGSIVLDPWNGSGTTTTAAARLGLRSYGVDLNPFASLIAQAKTVSFASPADAVEFGQRALGCTSSVRGPSTAGDLSRWISQSLARRFVSLGAAIVESEDVAWPPDPRRAFAMLALVRAVRCVSPPKSGSNPTWFRPPRRRKQPSRDLAEEFLKVVHSLAADGMLLAEPENSPRILVGDARALPIQNGGVDVVLTSPPYCTRIDYAASTAFELACLAAVTSRSDAGSLRRELMGTTMIRTRAPHPIPDNWAPSVRSLLEQIRSHGSYASSGYYFKNFWQYFNDAHLALGEIARALRRGGVAVLVLQTSFYKELLIDLPALYTEIGEAHGLHGGVVVKRNLPSSRVMASLHPKARRNRVGRHYEESVLLLEKP</sequence>
<dbReference type="InterPro" id="IPR002941">
    <property type="entry name" value="DNA_methylase_N4/N6"/>
</dbReference>
<dbReference type="GO" id="GO:0032259">
    <property type="term" value="P:methylation"/>
    <property type="evidence" value="ECO:0007669"/>
    <property type="project" value="UniProtKB-KW"/>
</dbReference>
<dbReference type="GO" id="GO:0008170">
    <property type="term" value="F:N-methyltransferase activity"/>
    <property type="evidence" value="ECO:0007669"/>
    <property type="project" value="InterPro"/>
</dbReference>
<protein>
    <recommendedName>
        <fullName evidence="2">site-specific DNA-methyltransferase (cytosine-N(4)-specific)</fullName>
        <ecNumber evidence="2">2.1.1.113</ecNumber>
    </recommendedName>
</protein>
<evidence type="ECO:0000256" key="2">
    <source>
        <dbReference type="ARBA" id="ARBA00012185"/>
    </source>
</evidence>
<dbReference type="AlphaFoldDB" id="A0A848LHI0"/>
<comment type="caution">
    <text evidence="10">The sequence shown here is derived from an EMBL/GenBank/DDBJ whole genome shotgun (WGS) entry which is preliminary data.</text>
</comment>
<dbReference type="EMBL" id="JABBJJ010000052">
    <property type="protein sequence ID" value="NMO15968.1"/>
    <property type="molecule type" value="Genomic_DNA"/>
</dbReference>
<dbReference type="GO" id="GO:0015667">
    <property type="term" value="F:site-specific DNA-methyltransferase (cytosine-N4-specific) activity"/>
    <property type="evidence" value="ECO:0007669"/>
    <property type="project" value="UniProtKB-EC"/>
</dbReference>
<organism evidence="10 11">
    <name type="scientific">Pyxidicoccus fallax</name>
    <dbReference type="NCBI Taxonomy" id="394095"/>
    <lineage>
        <taxon>Bacteria</taxon>
        <taxon>Pseudomonadati</taxon>
        <taxon>Myxococcota</taxon>
        <taxon>Myxococcia</taxon>
        <taxon>Myxococcales</taxon>
        <taxon>Cystobacterineae</taxon>
        <taxon>Myxococcaceae</taxon>
        <taxon>Pyxidicoccus</taxon>
    </lineage>
</organism>
<comment type="catalytic activity">
    <reaction evidence="8">
        <text>a 2'-deoxycytidine in DNA + S-adenosyl-L-methionine = an N(4)-methyl-2'-deoxycytidine in DNA + S-adenosyl-L-homocysteine + H(+)</text>
        <dbReference type="Rhea" id="RHEA:16857"/>
        <dbReference type="Rhea" id="RHEA-COMP:11369"/>
        <dbReference type="Rhea" id="RHEA-COMP:13674"/>
        <dbReference type="ChEBI" id="CHEBI:15378"/>
        <dbReference type="ChEBI" id="CHEBI:57856"/>
        <dbReference type="ChEBI" id="CHEBI:59789"/>
        <dbReference type="ChEBI" id="CHEBI:85452"/>
        <dbReference type="ChEBI" id="CHEBI:137933"/>
        <dbReference type="EC" id="2.1.1.113"/>
    </reaction>
</comment>
<proteinExistence type="inferred from homology"/>
<evidence type="ECO:0000313" key="11">
    <source>
        <dbReference type="Proteomes" id="UP000518300"/>
    </source>
</evidence>
<evidence type="ECO:0000256" key="3">
    <source>
        <dbReference type="ARBA" id="ARBA00022603"/>
    </source>
</evidence>
<accession>A0A848LHI0</accession>
<keyword evidence="3 10" id="KW-0489">Methyltransferase</keyword>
<dbReference type="Proteomes" id="UP000518300">
    <property type="component" value="Unassembled WGS sequence"/>
</dbReference>
<keyword evidence="5" id="KW-0949">S-adenosyl-L-methionine</keyword>
<dbReference type="EC" id="2.1.1.113" evidence="2"/>
<name>A0A848LHI0_9BACT</name>
<evidence type="ECO:0000313" key="10">
    <source>
        <dbReference type="EMBL" id="NMO15968.1"/>
    </source>
</evidence>
<feature type="domain" description="DNA methylase N-4/N-6" evidence="9">
    <location>
        <begin position="60"/>
        <end position="98"/>
    </location>
</feature>
<dbReference type="GO" id="GO:0009307">
    <property type="term" value="P:DNA restriction-modification system"/>
    <property type="evidence" value="ECO:0007669"/>
    <property type="project" value="UniProtKB-KW"/>
</dbReference>
<keyword evidence="4 10" id="KW-0808">Transferase</keyword>
<dbReference type="PROSITE" id="PS00093">
    <property type="entry name" value="N4_MTASE"/>
    <property type="match status" value="1"/>
</dbReference>
<evidence type="ECO:0000256" key="8">
    <source>
        <dbReference type="ARBA" id="ARBA00049120"/>
    </source>
</evidence>
<evidence type="ECO:0000256" key="5">
    <source>
        <dbReference type="ARBA" id="ARBA00022691"/>
    </source>
</evidence>
<evidence type="ECO:0000256" key="1">
    <source>
        <dbReference type="ARBA" id="ARBA00010203"/>
    </source>
</evidence>
<evidence type="ECO:0000256" key="7">
    <source>
        <dbReference type="ARBA" id="ARBA00023125"/>
    </source>
</evidence>
<keyword evidence="6" id="KW-0680">Restriction system</keyword>
<evidence type="ECO:0000256" key="6">
    <source>
        <dbReference type="ARBA" id="ARBA00022747"/>
    </source>
</evidence>
<dbReference type="SUPFAM" id="SSF53335">
    <property type="entry name" value="S-adenosyl-L-methionine-dependent methyltransferases"/>
    <property type="match status" value="1"/>
</dbReference>
<gene>
    <name evidence="10" type="ORF">HG543_14070</name>
</gene>
<evidence type="ECO:0000259" key="9">
    <source>
        <dbReference type="Pfam" id="PF01555"/>
    </source>
</evidence>
<dbReference type="InterPro" id="IPR017985">
    <property type="entry name" value="MeTrfase_CN4_CS"/>
</dbReference>
<dbReference type="GO" id="GO:0003677">
    <property type="term" value="F:DNA binding"/>
    <property type="evidence" value="ECO:0007669"/>
    <property type="project" value="UniProtKB-KW"/>
</dbReference>
<comment type="similarity">
    <text evidence="1">Belongs to the N(4)/N(6)-methyltransferase family. N(4) subfamily.</text>
</comment>
<keyword evidence="7" id="KW-0238">DNA-binding</keyword>
<keyword evidence="11" id="KW-1185">Reference proteome</keyword>